<dbReference type="SMART" id="SM00320">
    <property type="entry name" value="WD40"/>
    <property type="match status" value="1"/>
</dbReference>
<dbReference type="Proteomes" id="UP000651452">
    <property type="component" value="Unassembled WGS sequence"/>
</dbReference>
<evidence type="ECO:0000256" key="2">
    <source>
        <dbReference type="ARBA" id="ARBA00022737"/>
    </source>
</evidence>
<dbReference type="PROSITE" id="PS00678">
    <property type="entry name" value="WD_REPEATS_1"/>
    <property type="match status" value="1"/>
</dbReference>
<dbReference type="Pfam" id="PF00400">
    <property type="entry name" value="WD40"/>
    <property type="match status" value="1"/>
</dbReference>
<feature type="repeat" description="WD" evidence="3">
    <location>
        <begin position="805"/>
        <end position="846"/>
    </location>
</feature>
<dbReference type="PROSITE" id="PS50082">
    <property type="entry name" value="WD_REPEATS_2"/>
    <property type="match status" value="1"/>
</dbReference>
<name>A0A8H7JAQ3_9PLEO</name>
<dbReference type="Gene3D" id="3.40.50.300">
    <property type="entry name" value="P-loop containing nucleotide triphosphate hydrolases"/>
    <property type="match status" value="1"/>
</dbReference>
<dbReference type="AlphaFoldDB" id="A0A8H7JAQ3"/>
<dbReference type="InterPro" id="IPR054471">
    <property type="entry name" value="GPIID_WHD"/>
</dbReference>
<protein>
    <recommendedName>
        <fullName evidence="4">NACHT domain-containing protein</fullName>
    </recommendedName>
</protein>
<comment type="caution">
    <text evidence="5">The sequence shown here is derived from an EMBL/GenBank/DDBJ whole genome shotgun (WGS) entry which is preliminary data.</text>
</comment>
<proteinExistence type="predicted"/>
<dbReference type="InterPro" id="IPR056884">
    <property type="entry name" value="NPHP3-like_N"/>
</dbReference>
<dbReference type="SUPFAM" id="SSF50978">
    <property type="entry name" value="WD40 repeat-like"/>
    <property type="match status" value="1"/>
</dbReference>
<dbReference type="InterPro" id="IPR019775">
    <property type="entry name" value="WD40_repeat_CS"/>
</dbReference>
<evidence type="ECO:0000256" key="1">
    <source>
        <dbReference type="ARBA" id="ARBA00022574"/>
    </source>
</evidence>
<organism evidence="5 6">
    <name type="scientific">Ascochyta lentis</name>
    <dbReference type="NCBI Taxonomy" id="205686"/>
    <lineage>
        <taxon>Eukaryota</taxon>
        <taxon>Fungi</taxon>
        <taxon>Dikarya</taxon>
        <taxon>Ascomycota</taxon>
        <taxon>Pezizomycotina</taxon>
        <taxon>Dothideomycetes</taxon>
        <taxon>Pleosporomycetidae</taxon>
        <taxon>Pleosporales</taxon>
        <taxon>Pleosporineae</taxon>
        <taxon>Didymellaceae</taxon>
        <taxon>Ascochyta</taxon>
    </lineage>
</organism>
<dbReference type="InterPro" id="IPR027417">
    <property type="entry name" value="P-loop_NTPase"/>
</dbReference>
<evidence type="ECO:0000313" key="6">
    <source>
        <dbReference type="Proteomes" id="UP000651452"/>
    </source>
</evidence>
<sequence>MRLLECVGTDTFQFTRDFRPEDEVPPYAILSHTWLEGEEVIYDDILEGRNTDRAGYEKIRFCGQQAQLDGLRYFWVDTCCVNKADRAELGVALSSMFRWYQNATRCCAYLSDVFITFKTSAWFTRGWTLQELLAPKSVEFFSKEWKMIGDKVSLQRYITDATRIPHTALHNTPLSRFSVDEKFSWREHRQTKVEEDKAYCMMGIFGVSISPFYGEGAGSAFKRLREQIQLLEKCIQDIRLTDPRDDKTRIEQTKGGLLDASCRWAIESPQFQRWRNNSQNQLLWIEGDAGKGRTMLLFAIVDELKTASSDLISFFFFQGTDSRINSATAALRGLIYLLIDQDPFLAKHVRVKSDTAGRSVFEDANAWYAMSEMLTKLLNEHDRKPICLIVDALDECVSDLPKLLDLIVSTSTSSNRIKWLLSSRHEMHVKQKLKAVGAEKMLSLELKENAEQVSRAVDSFIDKRLSTIGSIHDDSIRYQVRDILRRKANGTFLWAALVIQELEKPENWDPLNNVEEAPLGLYQLYDCMMDKIQRLSEKNSKTCRTLLSIARNAYRPLYLDELCGLCRLPIKASAPKKVMEGLVAMCGSFLTIRKGQVYLIHQSARDYLCAESQQAFLMPIRETHDYMFAKSVDLMSRTLRRDIYDLKFPGVQIEDVETPTEDPLASVRYSCIHWINHFSGSMTEARGPKHVDVIYKFLEKKYLYWLEALSLCKDIPAGATSIRKLEVLLRGMSDSPLTQLVYDARRTITYYQSALQTSPLQVYASVLLFSPTKSLFRKFFKHEEPRWVKFWPDMEDDWSPCLQTLEGHTHNVNVVAFSHDSKLLASASSDSTIRIWDVGSGVCFRTLSYRTEVYLLAFSRDSTQIASKPEAGPIQISRLSRLKPIG</sequence>
<dbReference type="Pfam" id="PF22939">
    <property type="entry name" value="WHD_GPIID"/>
    <property type="match status" value="1"/>
</dbReference>
<dbReference type="InterPro" id="IPR010730">
    <property type="entry name" value="HET"/>
</dbReference>
<dbReference type="Gene3D" id="2.130.10.10">
    <property type="entry name" value="YVTN repeat-like/Quinoprotein amine dehydrogenase"/>
    <property type="match status" value="1"/>
</dbReference>
<dbReference type="PROSITE" id="PS50294">
    <property type="entry name" value="WD_REPEATS_REGION"/>
    <property type="match status" value="1"/>
</dbReference>
<accession>A0A8H7JAQ3</accession>
<dbReference type="PANTHER" id="PTHR10622">
    <property type="entry name" value="HET DOMAIN-CONTAINING PROTEIN"/>
    <property type="match status" value="1"/>
</dbReference>
<evidence type="ECO:0000256" key="3">
    <source>
        <dbReference type="PROSITE-ProRule" id="PRU00221"/>
    </source>
</evidence>
<keyword evidence="1 3" id="KW-0853">WD repeat</keyword>
<dbReference type="PANTHER" id="PTHR10622:SF13">
    <property type="entry name" value="NACHT DOMAIN-CONTAINING PROTEIN"/>
    <property type="match status" value="1"/>
</dbReference>
<gene>
    <name evidence="5" type="ORF">EKO04_001228</name>
</gene>
<dbReference type="OrthoDB" id="538223at2759"/>
<keyword evidence="2" id="KW-0677">Repeat</keyword>
<dbReference type="InterPro" id="IPR007111">
    <property type="entry name" value="NACHT_NTPase"/>
</dbReference>
<dbReference type="Pfam" id="PF24883">
    <property type="entry name" value="NPHP3_N"/>
    <property type="match status" value="1"/>
</dbReference>
<feature type="domain" description="NACHT" evidence="4">
    <location>
        <begin position="281"/>
        <end position="424"/>
    </location>
</feature>
<dbReference type="Pfam" id="PF06985">
    <property type="entry name" value="HET"/>
    <property type="match status" value="1"/>
</dbReference>
<evidence type="ECO:0000259" key="4">
    <source>
        <dbReference type="PROSITE" id="PS50837"/>
    </source>
</evidence>
<dbReference type="EMBL" id="RZGK01000003">
    <property type="protein sequence ID" value="KAF9700079.1"/>
    <property type="molecule type" value="Genomic_DNA"/>
</dbReference>
<keyword evidence="6" id="KW-1185">Reference proteome</keyword>
<dbReference type="PROSITE" id="PS50837">
    <property type="entry name" value="NACHT"/>
    <property type="match status" value="1"/>
</dbReference>
<evidence type="ECO:0000313" key="5">
    <source>
        <dbReference type="EMBL" id="KAF9700079.1"/>
    </source>
</evidence>
<dbReference type="InterPro" id="IPR015943">
    <property type="entry name" value="WD40/YVTN_repeat-like_dom_sf"/>
</dbReference>
<reference evidence="5" key="2">
    <citation type="submission" date="2020-09" db="EMBL/GenBank/DDBJ databases">
        <title>Reference genome assembly for Australian Ascochyta lentis isolate Al4.</title>
        <authorList>
            <person name="Lee R.C."/>
            <person name="Farfan-Caceres L.M."/>
            <person name="Debler J.W."/>
            <person name="Williams A.H."/>
            <person name="Henares B.M."/>
        </authorList>
    </citation>
    <scope>NUCLEOTIDE SEQUENCE</scope>
    <source>
        <strain evidence="5">Al4</strain>
    </source>
</reference>
<reference evidence="5" key="1">
    <citation type="submission" date="2018-12" db="EMBL/GenBank/DDBJ databases">
        <authorList>
            <person name="Syme R.A."/>
            <person name="Farfan-Caceres L."/>
            <person name="Lichtenzveig J."/>
        </authorList>
    </citation>
    <scope>NUCLEOTIDE SEQUENCE</scope>
    <source>
        <strain evidence="5">Al4</strain>
    </source>
</reference>
<dbReference type="InterPro" id="IPR036322">
    <property type="entry name" value="WD40_repeat_dom_sf"/>
</dbReference>
<dbReference type="InterPro" id="IPR001680">
    <property type="entry name" value="WD40_rpt"/>
</dbReference>